<proteinExistence type="predicted"/>
<evidence type="ECO:0000313" key="2">
    <source>
        <dbReference type="Proteomes" id="UP001217838"/>
    </source>
</evidence>
<organism evidence="1 2">
    <name type="scientific">Nannocystis radixulma</name>
    <dbReference type="NCBI Taxonomy" id="2995305"/>
    <lineage>
        <taxon>Bacteria</taxon>
        <taxon>Pseudomonadati</taxon>
        <taxon>Myxococcota</taxon>
        <taxon>Polyangia</taxon>
        <taxon>Nannocystales</taxon>
        <taxon>Nannocystaceae</taxon>
        <taxon>Nannocystis</taxon>
    </lineage>
</organism>
<evidence type="ECO:0000313" key="1">
    <source>
        <dbReference type="EMBL" id="MDC0671171.1"/>
    </source>
</evidence>
<accession>A0ABT5BAK6</accession>
<protein>
    <submittedName>
        <fullName evidence="1">Uncharacterized protein</fullName>
    </submittedName>
</protein>
<name>A0ABT5BAK6_9BACT</name>
<dbReference type="Proteomes" id="UP001217838">
    <property type="component" value="Unassembled WGS sequence"/>
</dbReference>
<keyword evidence="2" id="KW-1185">Reference proteome</keyword>
<sequence length="106" mass="10371">MRPISDDPTTVTGIARAEGPQTVGAVAAEAVAPAASTAHVAASEALAAAVAAGALDPAVAAEQLIAATVAAQRPTRVSPEVWAAVEREVSALLADDPALADLLAPI</sequence>
<dbReference type="RefSeq" id="WP_267689460.1">
    <property type="nucleotide sequence ID" value="NZ_JAQNDN010000014.1"/>
</dbReference>
<gene>
    <name evidence="1" type="ORF">POL58_25670</name>
</gene>
<reference evidence="1 2" key="1">
    <citation type="submission" date="2022-11" db="EMBL/GenBank/DDBJ databases">
        <title>Minimal conservation of predation-associated metabolite biosynthetic gene clusters underscores biosynthetic potential of Myxococcota including descriptions for ten novel species: Archangium lansinium sp. nov., Myxococcus landrumus sp. nov., Nannocystis bai.</title>
        <authorList>
            <person name="Ahearne A."/>
            <person name="Stevens C."/>
            <person name="Dowd S."/>
        </authorList>
    </citation>
    <scope>NUCLEOTIDE SEQUENCE [LARGE SCALE GENOMIC DNA]</scope>
    <source>
        <strain evidence="1 2">NCELM</strain>
    </source>
</reference>
<dbReference type="EMBL" id="JAQNDN010000014">
    <property type="protein sequence ID" value="MDC0671171.1"/>
    <property type="molecule type" value="Genomic_DNA"/>
</dbReference>
<comment type="caution">
    <text evidence="1">The sequence shown here is derived from an EMBL/GenBank/DDBJ whole genome shotgun (WGS) entry which is preliminary data.</text>
</comment>